<dbReference type="AlphaFoldDB" id="A0A8X6X540"/>
<protein>
    <submittedName>
        <fullName evidence="2">Uncharacterized protein</fullName>
    </submittedName>
</protein>
<accession>A0A8X6X540</accession>
<dbReference type="Proteomes" id="UP000886998">
    <property type="component" value="Unassembled WGS sequence"/>
</dbReference>
<evidence type="ECO:0000313" key="2">
    <source>
        <dbReference type="EMBL" id="GFY46332.1"/>
    </source>
</evidence>
<evidence type="ECO:0000313" key="3">
    <source>
        <dbReference type="Proteomes" id="UP000886998"/>
    </source>
</evidence>
<sequence length="192" mass="21652">MTSNENWSERTENQPPPPTTTTGLGTNSPSRITFGDDFIAENSDIFREIIRARNVFAAWARMLTNARPNDPDLQNYHVEVGKSGEIVSNLLTKLNVLLIKISATEKELDLIVFRARNKVVDPHLPRLKRRKRRQRVAPHVILYQMLSECLGKELRLISGFGILFLCTPPPAVAGVMWRVRLGSHVGGRLGCR</sequence>
<keyword evidence="3" id="KW-1185">Reference proteome</keyword>
<comment type="caution">
    <text evidence="2">The sequence shown here is derived from an EMBL/GenBank/DDBJ whole genome shotgun (WGS) entry which is preliminary data.</text>
</comment>
<evidence type="ECO:0000256" key="1">
    <source>
        <dbReference type="SAM" id="MobiDB-lite"/>
    </source>
</evidence>
<name>A0A8X6X540_9ARAC</name>
<proteinExistence type="predicted"/>
<organism evidence="2 3">
    <name type="scientific">Trichonephila inaurata madagascariensis</name>
    <dbReference type="NCBI Taxonomy" id="2747483"/>
    <lineage>
        <taxon>Eukaryota</taxon>
        <taxon>Metazoa</taxon>
        <taxon>Ecdysozoa</taxon>
        <taxon>Arthropoda</taxon>
        <taxon>Chelicerata</taxon>
        <taxon>Arachnida</taxon>
        <taxon>Araneae</taxon>
        <taxon>Araneomorphae</taxon>
        <taxon>Entelegynae</taxon>
        <taxon>Araneoidea</taxon>
        <taxon>Nephilidae</taxon>
        <taxon>Trichonephila</taxon>
        <taxon>Trichonephila inaurata</taxon>
    </lineage>
</organism>
<reference evidence="2" key="1">
    <citation type="submission" date="2020-08" db="EMBL/GenBank/DDBJ databases">
        <title>Multicomponent nature underlies the extraordinary mechanical properties of spider dragline silk.</title>
        <authorList>
            <person name="Kono N."/>
            <person name="Nakamura H."/>
            <person name="Mori M."/>
            <person name="Yoshida Y."/>
            <person name="Ohtoshi R."/>
            <person name="Malay A.D."/>
            <person name="Moran D.A.P."/>
            <person name="Tomita M."/>
            <person name="Numata K."/>
            <person name="Arakawa K."/>
        </authorList>
    </citation>
    <scope>NUCLEOTIDE SEQUENCE</scope>
</reference>
<dbReference type="EMBL" id="BMAV01005322">
    <property type="protein sequence ID" value="GFY46332.1"/>
    <property type="molecule type" value="Genomic_DNA"/>
</dbReference>
<feature type="region of interest" description="Disordered" evidence="1">
    <location>
        <begin position="1"/>
        <end position="28"/>
    </location>
</feature>
<gene>
    <name evidence="2" type="ORF">TNIN_352401</name>
</gene>